<accession>A0A1G6QG48</accession>
<sequence>MKEEKDWTQVSTLVKQVVLLEVLLLVLERDRDRMQIIPALKTSRALIRWFERTIEGIRFVLVARQTTLSQWGGHIVDVVQRQDCREVKVWYQGYIRTMRYMNGWIKSECEEWLLHYWEGKNTSDEMLLDEQIKRGREGSR</sequence>
<protein>
    <submittedName>
        <fullName evidence="1">Uncharacterized protein</fullName>
    </submittedName>
</protein>
<reference evidence="1 2" key="1">
    <citation type="submission" date="2016-10" db="EMBL/GenBank/DDBJ databases">
        <authorList>
            <person name="de Groot N.N."/>
        </authorList>
    </citation>
    <scope>NUCLEOTIDE SEQUENCE [LARGE SCALE GENOMIC DNA]</scope>
    <source>
        <strain evidence="1 2">DSM 45514</strain>
    </source>
</reference>
<dbReference type="InterPro" id="IPR058600">
    <property type="entry name" value="YhjD-like"/>
</dbReference>
<keyword evidence="2" id="KW-1185">Reference proteome</keyword>
<evidence type="ECO:0000313" key="1">
    <source>
        <dbReference type="EMBL" id="SDC91369.1"/>
    </source>
</evidence>
<dbReference type="AlphaFoldDB" id="A0A1G6QG48"/>
<dbReference type="EMBL" id="FMZA01000021">
    <property type="protein sequence ID" value="SDC91369.1"/>
    <property type="molecule type" value="Genomic_DNA"/>
</dbReference>
<dbReference type="RefSeq" id="WP_091572472.1">
    <property type="nucleotide sequence ID" value="NZ_FMZA01000021.1"/>
</dbReference>
<dbReference type="OrthoDB" id="2990654at2"/>
<dbReference type="Pfam" id="PF26325">
    <property type="entry name" value="YhjD"/>
    <property type="match status" value="1"/>
</dbReference>
<name>A0A1G6QG48_9BACL</name>
<evidence type="ECO:0000313" key="2">
    <source>
        <dbReference type="Proteomes" id="UP000199387"/>
    </source>
</evidence>
<proteinExistence type="predicted"/>
<gene>
    <name evidence="1" type="ORF">SAMN04488112_12156</name>
</gene>
<dbReference type="Proteomes" id="UP000199387">
    <property type="component" value="Unassembled WGS sequence"/>
</dbReference>
<dbReference type="STRING" id="1236220.SAMN04488112_12156"/>
<organism evidence="1 2">
    <name type="scientific">Melghirimyces thermohalophilus</name>
    <dbReference type="NCBI Taxonomy" id="1236220"/>
    <lineage>
        <taxon>Bacteria</taxon>
        <taxon>Bacillati</taxon>
        <taxon>Bacillota</taxon>
        <taxon>Bacilli</taxon>
        <taxon>Bacillales</taxon>
        <taxon>Thermoactinomycetaceae</taxon>
        <taxon>Melghirimyces</taxon>
    </lineage>
</organism>